<dbReference type="Proteomes" id="UP000683360">
    <property type="component" value="Unassembled WGS sequence"/>
</dbReference>
<reference evidence="1" key="1">
    <citation type="submission" date="2021-03" db="EMBL/GenBank/DDBJ databases">
        <authorList>
            <person name="Bekaert M."/>
        </authorList>
    </citation>
    <scope>NUCLEOTIDE SEQUENCE</scope>
</reference>
<evidence type="ECO:0000313" key="2">
    <source>
        <dbReference type="Proteomes" id="UP000683360"/>
    </source>
</evidence>
<dbReference type="EMBL" id="CAJPWZ010002315">
    <property type="protein sequence ID" value="CAG2235256.1"/>
    <property type="molecule type" value="Genomic_DNA"/>
</dbReference>
<accession>A0A8S3TV47</accession>
<evidence type="ECO:0000313" key="1">
    <source>
        <dbReference type="EMBL" id="CAG2235256.1"/>
    </source>
</evidence>
<protein>
    <submittedName>
        <fullName evidence="1">Uncharacterized protein</fullName>
    </submittedName>
</protein>
<keyword evidence="2" id="KW-1185">Reference proteome</keyword>
<comment type="caution">
    <text evidence="1">The sequence shown here is derived from an EMBL/GenBank/DDBJ whole genome shotgun (WGS) entry which is preliminary data.</text>
</comment>
<gene>
    <name evidence="1" type="ORF">MEDL_47862</name>
</gene>
<organism evidence="1 2">
    <name type="scientific">Mytilus edulis</name>
    <name type="common">Blue mussel</name>
    <dbReference type="NCBI Taxonomy" id="6550"/>
    <lineage>
        <taxon>Eukaryota</taxon>
        <taxon>Metazoa</taxon>
        <taxon>Spiralia</taxon>
        <taxon>Lophotrochozoa</taxon>
        <taxon>Mollusca</taxon>
        <taxon>Bivalvia</taxon>
        <taxon>Autobranchia</taxon>
        <taxon>Pteriomorphia</taxon>
        <taxon>Mytilida</taxon>
        <taxon>Mytiloidea</taxon>
        <taxon>Mytilidae</taxon>
        <taxon>Mytilinae</taxon>
        <taxon>Mytilus</taxon>
    </lineage>
</organism>
<proteinExistence type="predicted"/>
<sequence length="393" mass="41704">MFKTGYPDPTFVGSALAMTINKPAYSAWIIQAYLCGVSISHDHKQASMHSISYPDPTNCTGSALAMTINKPACSALVIRPTFYPDLNKPACLGSAPFSQHDHKQASMLSQPLFSISYPDLGSLAMTINKPACSALVIQAYLCTNSHDHKQASMFSISYPDLSLVKALDMTINKPACSALVIKTIFVGSALAITISSISYPDSIFVGSALAMTINKPACSALVIQTYLWSALDMTINKPACSALVIQTHFVGSALAMTHKLSQHVLALLSRPNFVGSASPQTITGFLVCSALATQAPLWSALAMTINKPACSALVIQTYLVGSALAMTINKPACLALVIQTYLWSALDMTINKPACSALVIQTYLVGSALAMTINKPACSALLSRPTRGQTINK</sequence>
<name>A0A8S3TV47_MYTED</name>
<dbReference type="AlphaFoldDB" id="A0A8S3TV47"/>